<evidence type="ECO:0000256" key="1">
    <source>
        <dbReference type="SAM" id="Phobius"/>
    </source>
</evidence>
<dbReference type="AlphaFoldDB" id="A0A6C0LDG2"/>
<sequence length="433" mass="51485">MLYNYLLFFLGIYSWNYKSTTFFERLLQKKVINLTLLTQNKNNKKLIKFNETDSNSPNLNFYLTVLDLKELSANLKYKIYVYNLYSLLIFIFLCIEPFYLFYKLCSDTNNFQEYLITFLININTPINYLWAKYYFSTNHFDLFVNSCNYNCWSFVIFIIIITCISIVISLIDIDSFYNEYYYIHNLNKTIGITIVILEWIYSRLLFALTSSAFTIVFCKHVKQIRNFIKQIISNEFDLEDSYCLTSLISNIASLRHSVEISIKFYNKLLSCITVTGGVSLAIFIRHLYNKTNTQTKKVIILQQHEQYLLQSYILYVICQLIFFYNVIYYSELRNRLVKLIQSSSFINKFLIRWSASRLKKKCKDTCEIKQLCKIILCIEQENATSIDWMILEKLTRNKWMDFSILGISTQDGTLIKKVITFSSLIYFILSYLQ</sequence>
<feature type="transmembrane region" description="Helical" evidence="1">
    <location>
        <begin position="114"/>
        <end position="131"/>
    </location>
</feature>
<keyword evidence="1" id="KW-0812">Transmembrane</keyword>
<evidence type="ECO:0000313" key="2">
    <source>
        <dbReference type="EMBL" id="QHU28986.1"/>
    </source>
</evidence>
<proteinExistence type="predicted"/>
<feature type="transmembrane region" description="Helical" evidence="1">
    <location>
        <begin position="151"/>
        <end position="171"/>
    </location>
</feature>
<feature type="transmembrane region" description="Helical" evidence="1">
    <location>
        <begin position="191"/>
        <end position="218"/>
    </location>
</feature>
<feature type="transmembrane region" description="Helical" evidence="1">
    <location>
        <begin position="268"/>
        <end position="288"/>
    </location>
</feature>
<dbReference type="EMBL" id="MN740479">
    <property type="protein sequence ID" value="QHU28986.1"/>
    <property type="molecule type" value="Genomic_DNA"/>
</dbReference>
<feature type="transmembrane region" description="Helical" evidence="1">
    <location>
        <begin position="79"/>
        <end position="102"/>
    </location>
</feature>
<feature type="transmembrane region" description="Helical" evidence="1">
    <location>
        <begin position="308"/>
        <end position="329"/>
    </location>
</feature>
<reference evidence="2" key="1">
    <citation type="journal article" date="2020" name="Nature">
        <title>Giant virus diversity and host interactions through global metagenomics.</title>
        <authorList>
            <person name="Schulz F."/>
            <person name="Roux S."/>
            <person name="Paez-Espino D."/>
            <person name="Jungbluth S."/>
            <person name="Walsh D.A."/>
            <person name="Denef V.J."/>
            <person name="McMahon K.D."/>
            <person name="Konstantinidis K.T."/>
            <person name="Eloe-Fadrosh E.A."/>
            <person name="Kyrpides N.C."/>
            <person name="Woyke T."/>
        </authorList>
    </citation>
    <scope>NUCLEOTIDE SEQUENCE</scope>
    <source>
        <strain evidence="2">GVMAG-M-3300027791-30</strain>
    </source>
</reference>
<evidence type="ECO:0008006" key="3">
    <source>
        <dbReference type="Google" id="ProtNLM"/>
    </source>
</evidence>
<protein>
    <recommendedName>
        <fullName evidence="3">Gustatory receptor</fullName>
    </recommendedName>
</protein>
<keyword evidence="1" id="KW-0472">Membrane</keyword>
<keyword evidence="1" id="KW-1133">Transmembrane helix</keyword>
<organism evidence="2">
    <name type="scientific">viral metagenome</name>
    <dbReference type="NCBI Taxonomy" id="1070528"/>
    <lineage>
        <taxon>unclassified sequences</taxon>
        <taxon>metagenomes</taxon>
        <taxon>organismal metagenomes</taxon>
    </lineage>
</organism>
<name>A0A6C0LDG2_9ZZZZ</name>
<accession>A0A6C0LDG2</accession>